<comment type="similarity">
    <text evidence="2">Belongs to the SusD family.</text>
</comment>
<dbReference type="OrthoDB" id="9783641at2"/>
<evidence type="ECO:0000313" key="9">
    <source>
        <dbReference type="EMBL" id="SFW61099.1"/>
    </source>
</evidence>
<dbReference type="Gene3D" id="1.25.40.390">
    <property type="match status" value="1"/>
</dbReference>
<keyword evidence="4" id="KW-0472">Membrane</keyword>
<reference evidence="9 11" key="1">
    <citation type="submission" date="2016-11" db="EMBL/GenBank/DDBJ databases">
        <authorList>
            <person name="Jaros S."/>
            <person name="Januszkiewicz K."/>
            <person name="Wedrychowicz H."/>
        </authorList>
    </citation>
    <scope>NUCLEOTIDE SEQUENCE [LARGE SCALE GENOMIC DNA]</scope>
    <source>
        <strain evidence="9 11">DSM 784</strain>
    </source>
</reference>
<dbReference type="SUPFAM" id="SSF48452">
    <property type="entry name" value="TPR-like"/>
    <property type="match status" value="1"/>
</dbReference>
<dbReference type="CDD" id="cd08977">
    <property type="entry name" value="SusD"/>
    <property type="match status" value="1"/>
</dbReference>
<evidence type="ECO:0000259" key="7">
    <source>
        <dbReference type="Pfam" id="PF07980"/>
    </source>
</evidence>
<dbReference type="STRING" id="1004.SAMN05661012_02937"/>
<dbReference type="EMBL" id="CP140154">
    <property type="protein sequence ID" value="WQG89278.1"/>
    <property type="molecule type" value="Genomic_DNA"/>
</dbReference>
<feature type="signal peptide" evidence="6">
    <location>
        <begin position="1"/>
        <end position="20"/>
    </location>
</feature>
<keyword evidence="5" id="KW-0998">Cell outer membrane</keyword>
<accession>A0A1K1QN98</accession>
<protein>
    <submittedName>
        <fullName evidence="10">RagB/SusD family nutrient uptake outer membrane protein</fullName>
    </submittedName>
    <submittedName>
        <fullName evidence="9">Starch-binding associating with outer membrane</fullName>
    </submittedName>
</protein>
<dbReference type="Gene3D" id="1.10.3780.10">
    <property type="entry name" value="SusD-like"/>
    <property type="match status" value="1"/>
</dbReference>
<evidence type="ECO:0000313" key="12">
    <source>
        <dbReference type="Proteomes" id="UP001326715"/>
    </source>
</evidence>
<organism evidence="9 11">
    <name type="scientific">Chitinophaga sancti</name>
    <dbReference type="NCBI Taxonomy" id="1004"/>
    <lineage>
        <taxon>Bacteria</taxon>
        <taxon>Pseudomonadati</taxon>
        <taxon>Bacteroidota</taxon>
        <taxon>Chitinophagia</taxon>
        <taxon>Chitinophagales</taxon>
        <taxon>Chitinophagaceae</taxon>
        <taxon>Chitinophaga</taxon>
    </lineage>
</organism>
<evidence type="ECO:0000256" key="5">
    <source>
        <dbReference type="ARBA" id="ARBA00023237"/>
    </source>
</evidence>
<dbReference type="GO" id="GO:0009279">
    <property type="term" value="C:cell outer membrane"/>
    <property type="evidence" value="ECO:0007669"/>
    <property type="project" value="UniProtKB-SubCell"/>
</dbReference>
<dbReference type="Proteomes" id="UP000183788">
    <property type="component" value="Unassembled WGS sequence"/>
</dbReference>
<evidence type="ECO:0000256" key="1">
    <source>
        <dbReference type="ARBA" id="ARBA00004442"/>
    </source>
</evidence>
<comment type="subcellular location">
    <subcellularLocation>
        <location evidence="1">Cell outer membrane</location>
    </subcellularLocation>
</comment>
<evidence type="ECO:0000256" key="4">
    <source>
        <dbReference type="ARBA" id="ARBA00023136"/>
    </source>
</evidence>
<evidence type="ECO:0000259" key="8">
    <source>
        <dbReference type="Pfam" id="PF14322"/>
    </source>
</evidence>
<evidence type="ECO:0000256" key="2">
    <source>
        <dbReference type="ARBA" id="ARBA00006275"/>
    </source>
</evidence>
<name>A0A1K1QN98_9BACT</name>
<dbReference type="InterPro" id="IPR033985">
    <property type="entry name" value="SusD-like_N"/>
</dbReference>
<dbReference type="AlphaFoldDB" id="A0A1K1QN98"/>
<evidence type="ECO:0000313" key="10">
    <source>
        <dbReference type="EMBL" id="WQG89278.1"/>
    </source>
</evidence>
<evidence type="ECO:0000313" key="11">
    <source>
        <dbReference type="Proteomes" id="UP000183788"/>
    </source>
</evidence>
<dbReference type="Pfam" id="PF14322">
    <property type="entry name" value="SusD-like_3"/>
    <property type="match status" value="1"/>
</dbReference>
<keyword evidence="3 6" id="KW-0732">Signal</keyword>
<feature type="domain" description="RagB/SusD" evidence="7">
    <location>
        <begin position="372"/>
        <end position="530"/>
    </location>
</feature>
<sequence>MIRKLIYNTMLAAVMIGGLAACTKDLDRNPITEETTASVYTKFSNYKSILAKLYAGLATTGQTGPTGSADISGIDEGTSNYIRAYFQMQELPTDETVMGWNDGTVQNFHKMNWTADDNFITAMFARLFYQISQCNEFIRQTSDAKLGSNGITGADAETAKTFRNEARFLRALSYYHAMDMFGNVPFATDSNQVSYYYPNQVTRAQLFTYIESELKALESLLADPGTNEYGRADKACVWMLLSRLYLNAGVYTGTDRYTDAITYSSKVINAGFSLVPDYANLFKADNNTTAKNEFLLSANYDGARTQTYGGTTYLVCASLGGTMTPANAGVSSAWAGLRTTSALVKLFPDVTGATDSRAMFYTSGQKLEINDLGTFTDGYAVTKWSNKTSTGGSGSSASFVDTDFPLFRLPEAYLTYAEAVLRGGTGGNISEAVNFVNKVRERAYGDASGDITSAQLTLQFILDERGREFYWEGHRRTDLIRYGLFTGGTYVWPWKGGVAAGAAVGDFRTLYPIPATELVANPNLKQNSGY</sequence>
<dbReference type="Proteomes" id="UP001326715">
    <property type="component" value="Chromosome"/>
</dbReference>
<feature type="domain" description="SusD-like N-terminal" evidence="8">
    <location>
        <begin position="100"/>
        <end position="246"/>
    </location>
</feature>
<keyword evidence="12" id="KW-1185">Reference proteome</keyword>
<feature type="chain" id="PRO_5013086078" evidence="6">
    <location>
        <begin position="21"/>
        <end position="530"/>
    </location>
</feature>
<dbReference type="InterPro" id="IPR012944">
    <property type="entry name" value="SusD_RagB_dom"/>
</dbReference>
<proteinExistence type="inferred from homology"/>
<dbReference type="EMBL" id="FPIZ01000008">
    <property type="protein sequence ID" value="SFW61099.1"/>
    <property type="molecule type" value="Genomic_DNA"/>
</dbReference>
<evidence type="ECO:0000256" key="3">
    <source>
        <dbReference type="ARBA" id="ARBA00022729"/>
    </source>
</evidence>
<dbReference type="RefSeq" id="WP_072361383.1">
    <property type="nucleotide sequence ID" value="NZ_CBHWAX010000058.1"/>
</dbReference>
<dbReference type="InterPro" id="IPR011990">
    <property type="entry name" value="TPR-like_helical_dom_sf"/>
</dbReference>
<dbReference type="Gene3D" id="1.25.40.10">
    <property type="entry name" value="Tetratricopeptide repeat domain"/>
    <property type="match status" value="1"/>
</dbReference>
<dbReference type="Pfam" id="PF07980">
    <property type="entry name" value="SusD_RagB"/>
    <property type="match status" value="1"/>
</dbReference>
<gene>
    <name evidence="9" type="ORF">SAMN05661012_02937</name>
    <name evidence="10" type="ORF">SR876_30570</name>
</gene>
<reference evidence="10 12" key="2">
    <citation type="submission" date="2023-11" db="EMBL/GenBank/DDBJ databases">
        <title>MicrobeMod: A computational toolkit for identifying prokaryotic methylation and restriction-modification with nanopore sequencing.</title>
        <authorList>
            <person name="Crits-Christoph A."/>
            <person name="Kang S.C."/>
            <person name="Lee H."/>
            <person name="Ostrov N."/>
        </authorList>
    </citation>
    <scope>NUCLEOTIDE SEQUENCE [LARGE SCALE GENOMIC DNA]</scope>
    <source>
        <strain evidence="10 12">ATCC 23090</strain>
    </source>
</reference>
<dbReference type="PROSITE" id="PS51257">
    <property type="entry name" value="PROKAR_LIPOPROTEIN"/>
    <property type="match status" value="1"/>
</dbReference>
<evidence type="ECO:0000256" key="6">
    <source>
        <dbReference type="SAM" id="SignalP"/>
    </source>
</evidence>